<dbReference type="FunFam" id="3.80.10.10:FF:000041">
    <property type="entry name" value="LRR receptor-like serine/threonine-protein kinase ERECTA"/>
    <property type="match status" value="2"/>
</dbReference>
<name>A0AAV9CQN4_ACOCL</name>
<dbReference type="Pfam" id="PF07714">
    <property type="entry name" value="PK_Tyr_Ser-Thr"/>
    <property type="match status" value="1"/>
</dbReference>
<reference evidence="24" key="2">
    <citation type="submission" date="2023-06" db="EMBL/GenBank/DDBJ databases">
        <authorList>
            <person name="Ma L."/>
            <person name="Liu K.-W."/>
            <person name="Li Z."/>
            <person name="Hsiao Y.-Y."/>
            <person name="Qi Y."/>
            <person name="Fu T."/>
            <person name="Tang G."/>
            <person name="Zhang D."/>
            <person name="Sun W.-H."/>
            <person name="Liu D.-K."/>
            <person name="Li Y."/>
            <person name="Chen G.-Z."/>
            <person name="Liu X.-D."/>
            <person name="Liao X.-Y."/>
            <person name="Jiang Y.-T."/>
            <person name="Yu X."/>
            <person name="Hao Y."/>
            <person name="Huang J."/>
            <person name="Zhao X.-W."/>
            <person name="Ke S."/>
            <person name="Chen Y.-Y."/>
            <person name="Wu W.-L."/>
            <person name="Hsu J.-L."/>
            <person name="Lin Y.-F."/>
            <person name="Huang M.-D."/>
            <person name="Li C.-Y."/>
            <person name="Huang L."/>
            <person name="Wang Z.-W."/>
            <person name="Zhao X."/>
            <person name="Zhong W.-Y."/>
            <person name="Peng D.-H."/>
            <person name="Ahmad S."/>
            <person name="Lan S."/>
            <person name="Zhang J.-S."/>
            <person name="Tsai W.-C."/>
            <person name="Van De Peer Y."/>
            <person name="Liu Z.-J."/>
        </authorList>
    </citation>
    <scope>NUCLEOTIDE SEQUENCE</scope>
    <source>
        <strain evidence="24">CP</strain>
        <tissue evidence="24">Leaves</tissue>
    </source>
</reference>
<feature type="domain" description="Protein kinase" evidence="23">
    <location>
        <begin position="740"/>
        <end position="1014"/>
    </location>
</feature>
<evidence type="ECO:0000256" key="18">
    <source>
        <dbReference type="ARBA" id="ARBA00023180"/>
    </source>
</evidence>
<comment type="catalytic activity">
    <reaction evidence="19">
        <text>L-threonyl-[protein] + ATP = O-phospho-L-threonyl-[protein] + ADP + H(+)</text>
        <dbReference type="Rhea" id="RHEA:46608"/>
        <dbReference type="Rhea" id="RHEA-COMP:11060"/>
        <dbReference type="Rhea" id="RHEA-COMP:11605"/>
        <dbReference type="ChEBI" id="CHEBI:15378"/>
        <dbReference type="ChEBI" id="CHEBI:30013"/>
        <dbReference type="ChEBI" id="CHEBI:30616"/>
        <dbReference type="ChEBI" id="CHEBI:61977"/>
        <dbReference type="ChEBI" id="CHEBI:456216"/>
        <dbReference type="EC" id="2.7.11.1"/>
    </reaction>
</comment>
<dbReference type="Pfam" id="PF08263">
    <property type="entry name" value="LRRNT_2"/>
    <property type="match status" value="1"/>
</dbReference>
<keyword evidence="4" id="KW-1003">Cell membrane</keyword>
<dbReference type="CDD" id="cd14066">
    <property type="entry name" value="STKc_IRAK"/>
    <property type="match status" value="1"/>
</dbReference>
<dbReference type="Proteomes" id="UP001180020">
    <property type="component" value="Unassembled WGS sequence"/>
</dbReference>
<reference evidence="24" key="1">
    <citation type="journal article" date="2023" name="Nat. Commun.">
        <title>Diploid and tetraploid genomes of Acorus and the evolution of monocots.</title>
        <authorList>
            <person name="Ma L."/>
            <person name="Liu K.W."/>
            <person name="Li Z."/>
            <person name="Hsiao Y.Y."/>
            <person name="Qi Y."/>
            <person name="Fu T."/>
            <person name="Tang G.D."/>
            <person name="Zhang D."/>
            <person name="Sun W.H."/>
            <person name="Liu D.K."/>
            <person name="Li Y."/>
            <person name="Chen G.Z."/>
            <person name="Liu X.D."/>
            <person name="Liao X.Y."/>
            <person name="Jiang Y.T."/>
            <person name="Yu X."/>
            <person name="Hao Y."/>
            <person name="Huang J."/>
            <person name="Zhao X.W."/>
            <person name="Ke S."/>
            <person name="Chen Y.Y."/>
            <person name="Wu W.L."/>
            <person name="Hsu J.L."/>
            <person name="Lin Y.F."/>
            <person name="Huang M.D."/>
            <person name="Li C.Y."/>
            <person name="Huang L."/>
            <person name="Wang Z.W."/>
            <person name="Zhao X."/>
            <person name="Zhong W.Y."/>
            <person name="Peng D.H."/>
            <person name="Ahmad S."/>
            <person name="Lan S."/>
            <person name="Zhang J.S."/>
            <person name="Tsai W.C."/>
            <person name="Van de Peer Y."/>
            <person name="Liu Z.J."/>
        </authorList>
    </citation>
    <scope>NUCLEOTIDE SEQUENCE</scope>
    <source>
        <strain evidence="24">CP</strain>
    </source>
</reference>
<keyword evidence="5" id="KW-0723">Serine/threonine-protein kinase</keyword>
<dbReference type="AlphaFoldDB" id="A0AAV9CQN4"/>
<evidence type="ECO:0000256" key="14">
    <source>
        <dbReference type="ARBA" id="ARBA00022840"/>
    </source>
</evidence>
<dbReference type="GO" id="GO:0033612">
    <property type="term" value="F:receptor serine/threonine kinase binding"/>
    <property type="evidence" value="ECO:0007669"/>
    <property type="project" value="TreeGrafter"/>
</dbReference>
<accession>A0AAV9CQN4</accession>
<feature type="chain" id="PRO_5043922627" description="non-specific serine/threonine protein kinase" evidence="22">
    <location>
        <begin position="27"/>
        <end position="1072"/>
    </location>
</feature>
<evidence type="ECO:0000256" key="11">
    <source>
        <dbReference type="ARBA" id="ARBA00022737"/>
    </source>
</evidence>
<dbReference type="InterPro" id="IPR008271">
    <property type="entry name" value="Ser/Thr_kinase_AS"/>
</dbReference>
<dbReference type="FunFam" id="1.10.510.10:FF:000417">
    <property type="entry name" value="Leucine-rich repeat receptor-like protein kinase"/>
    <property type="match status" value="1"/>
</dbReference>
<dbReference type="PANTHER" id="PTHR48056:SF29">
    <property type="entry name" value="RECEPTOR-LIKE PROTEIN KINASE HSL1"/>
    <property type="match status" value="1"/>
</dbReference>
<evidence type="ECO:0000313" key="24">
    <source>
        <dbReference type="EMBL" id="KAK1291054.1"/>
    </source>
</evidence>
<evidence type="ECO:0000256" key="20">
    <source>
        <dbReference type="ARBA" id="ARBA00048679"/>
    </source>
</evidence>
<dbReference type="InterPro" id="IPR032675">
    <property type="entry name" value="LRR_dom_sf"/>
</dbReference>
<evidence type="ECO:0000256" key="13">
    <source>
        <dbReference type="ARBA" id="ARBA00022777"/>
    </source>
</evidence>
<dbReference type="Pfam" id="PF13855">
    <property type="entry name" value="LRR_8"/>
    <property type="match status" value="1"/>
</dbReference>
<keyword evidence="18" id="KW-0325">Glycoprotein</keyword>
<evidence type="ECO:0000256" key="10">
    <source>
        <dbReference type="ARBA" id="ARBA00022729"/>
    </source>
</evidence>
<keyword evidence="17 24" id="KW-0675">Receptor</keyword>
<sequence>MAAPNEVTTFISVLLLFTSLPTHSSSQQQPDHHTLLDIRDFWGAPLSTLWNSSLHYCSWSGIQCNPSFSVITLSLSNLNITSPSVPPSICRLPHLSSLDLSLNNLGGPFPTTLYNCTNLGALDLSQNLFVGAIPHDADRLSPNLTLLHLSSNNFSGGVPASLARLTSLVSLTLNDNLLDGPVADLGNLTNLETLSIADNPFPPHPFPNWVGRLLSLKNLCLSSANLTGPIPASLGNLTNLEMLTLANNPFPPHPFPDWVGRLLSLKDLRLRSTNLHGPIPASLGGLSALETFDAAKNGLTGPIPGPVWRMGSLKYLYLFENRFSGVIDGSVQLPNLTEIDLSKNDFSGPIPPAFGRFRYLELIFMSNNRLSGRIPDGIGRLTLLRNIRLFNNNLSGPLPPDLGRYSKLQNIELSNNTLSGEIPKNLCFGRKLGAIVLFNNRMSGPLPESLAACETLTAIMIYDNGFSGPVPRGIWSLPALDTVMISRNSFSGALPDAMPAALTRLNIDNNDFSGPLPASLGTSSRGLHVLIASHNRFSGAIPLGLASLAQLQKLALDGNRLSGAIPDQLGGLTSLTFLNLSDNGLSGQIPASIGSLPVLTDLDLSKNELFGEIPPQITNLKLTFLNLSSNSLSGSVPITLQNSAYERSFLSNPGLCGGPIISLPSCRAGSGSGDSKKGFSSPLIITLLALAGAVGAGASVFVVFALREFHRRRGSGSSISWKLTSFYSLDFTGASIVSGLTEENLVACGGAGKVYRVPLLNRPDQVVAVKKLCSNCDAYVEKEFQSEIDVLGRIRHANIVKLLCCISSDNVRLLVYEYMENGGLDRWIHGSTDDRLDWPTRLRVAVDAAQGLSYMHHDYVPPVVHRDFKSSNVLLDADFMARIADFGLARMLARPGEPGTVTAGFAGSFGYMAPECAYSNKVNEKMDVYSFGVVVLELVTGREANDGGGDGKGCLVEWAWRHVWQGRSIREAIDGTIRAACVEEMCMVFKVGLACTKTLPSARPSMKDVEQILLRLRREGIAWASKILGGENFSPSEYDGASLLHRGRRGSWRKKVRSEGEGDDGDTSFCIG</sequence>
<keyword evidence="13 24" id="KW-0418">Kinase</keyword>
<dbReference type="InterPro" id="IPR013210">
    <property type="entry name" value="LRR_N_plant-typ"/>
</dbReference>
<comment type="catalytic activity">
    <reaction evidence="20">
        <text>L-seryl-[protein] + ATP = O-phospho-L-seryl-[protein] + ADP + H(+)</text>
        <dbReference type="Rhea" id="RHEA:17989"/>
        <dbReference type="Rhea" id="RHEA-COMP:9863"/>
        <dbReference type="Rhea" id="RHEA-COMP:11604"/>
        <dbReference type="ChEBI" id="CHEBI:15378"/>
        <dbReference type="ChEBI" id="CHEBI:29999"/>
        <dbReference type="ChEBI" id="CHEBI:30616"/>
        <dbReference type="ChEBI" id="CHEBI:83421"/>
        <dbReference type="ChEBI" id="CHEBI:456216"/>
        <dbReference type="EC" id="2.7.11.1"/>
    </reaction>
</comment>
<evidence type="ECO:0000256" key="8">
    <source>
        <dbReference type="ARBA" id="ARBA00022679"/>
    </source>
</evidence>
<feature type="transmembrane region" description="Helical" evidence="21">
    <location>
        <begin position="683"/>
        <end position="706"/>
    </location>
</feature>
<evidence type="ECO:0000256" key="2">
    <source>
        <dbReference type="ARBA" id="ARBA00008684"/>
    </source>
</evidence>
<keyword evidence="8" id="KW-0808">Transferase</keyword>
<dbReference type="GO" id="GO:0005886">
    <property type="term" value="C:plasma membrane"/>
    <property type="evidence" value="ECO:0007669"/>
    <property type="project" value="UniProtKB-SubCell"/>
</dbReference>
<evidence type="ECO:0000256" key="4">
    <source>
        <dbReference type="ARBA" id="ARBA00022475"/>
    </source>
</evidence>
<dbReference type="GO" id="GO:0005524">
    <property type="term" value="F:ATP binding"/>
    <property type="evidence" value="ECO:0007669"/>
    <property type="project" value="UniProtKB-KW"/>
</dbReference>
<evidence type="ECO:0000256" key="21">
    <source>
        <dbReference type="SAM" id="Phobius"/>
    </source>
</evidence>
<dbReference type="SMART" id="SM00369">
    <property type="entry name" value="LRR_TYP"/>
    <property type="match status" value="6"/>
</dbReference>
<dbReference type="Pfam" id="PF00560">
    <property type="entry name" value="LRR_1"/>
    <property type="match status" value="6"/>
</dbReference>
<evidence type="ECO:0000256" key="1">
    <source>
        <dbReference type="ARBA" id="ARBA00004162"/>
    </source>
</evidence>
<comment type="subcellular location">
    <subcellularLocation>
        <location evidence="1">Cell membrane</location>
        <topology evidence="1">Single-pass membrane protein</topology>
    </subcellularLocation>
</comment>
<evidence type="ECO:0000256" key="17">
    <source>
        <dbReference type="ARBA" id="ARBA00023170"/>
    </source>
</evidence>
<dbReference type="Gene3D" id="3.30.200.20">
    <property type="entry name" value="Phosphorylase Kinase, domain 1"/>
    <property type="match status" value="1"/>
</dbReference>
<dbReference type="SUPFAM" id="SSF52058">
    <property type="entry name" value="L domain-like"/>
    <property type="match status" value="2"/>
</dbReference>
<evidence type="ECO:0000259" key="23">
    <source>
        <dbReference type="PROSITE" id="PS50011"/>
    </source>
</evidence>
<dbReference type="PROSITE" id="PS50011">
    <property type="entry name" value="PROTEIN_KINASE_DOM"/>
    <property type="match status" value="1"/>
</dbReference>
<dbReference type="InterPro" id="IPR050647">
    <property type="entry name" value="Plant_LRR-RLKs"/>
</dbReference>
<keyword evidence="7" id="KW-0433">Leucine-rich repeat</keyword>
<dbReference type="EC" id="2.7.11.1" evidence="3"/>
<keyword evidence="25" id="KW-1185">Reference proteome</keyword>
<comment type="similarity">
    <text evidence="2">Belongs to the protein kinase superfamily. Ser/Thr protein kinase family.</text>
</comment>
<dbReference type="InterPro" id="IPR011009">
    <property type="entry name" value="Kinase-like_dom_sf"/>
</dbReference>
<evidence type="ECO:0000313" key="25">
    <source>
        <dbReference type="Proteomes" id="UP001180020"/>
    </source>
</evidence>
<dbReference type="InterPro" id="IPR001611">
    <property type="entry name" value="Leu-rich_rpt"/>
</dbReference>
<dbReference type="PROSITE" id="PS00108">
    <property type="entry name" value="PROTEIN_KINASE_ST"/>
    <property type="match status" value="1"/>
</dbReference>
<feature type="signal peptide" evidence="22">
    <location>
        <begin position="1"/>
        <end position="26"/>
    </location>
</feature>
<evidence type="ECO:0000256" key="9">
    <source>
        <dbReference type="ARBA" id="ARBA00022692"/>
    </source>
</evidence>
<dbReference type="Gene3D" id="3.80.10.10">
    <property type="entry name" value="Ribonuclease Inhibitor"/>
    <property type="match status" value="4"/>
</dbReference>
<comment type="caution">
    <text evidence="24">The sequence shown here is derived from an EMBL/GenBank/DDBJ whole genome shotgun (WGS) entry which is preliminary data.</text>
</comment>
<evidence type="ECO:0000256" key="5">
    <source>
        <dbReference type="ARBA" id="ARBA00022527"/>
    </source>
</evidence>
<evidence type="ECO:0000256" key="6">
    <source>
        <dbReference type="ARBA" id="ARBA00022553"/>
    </source>
</evidence>
<evidence type="ECO:0000256" key="15">
    <source>
        <dbReference type="ARBA" id="ARBA00022989"/>
    </source>
</evidence>
<keyword evidence="9 21" id="KW-0812">Transmembrane</keyword>
<keyword evidence="14" id="KW-0067">ATP-binding</keyword>
<dbReference type="InterPro" id="IPR000719">
    <property type="entry name" value="Prot_kinase_dom"/>
</dbReference>
<keyword evidence="15 21" id="KW-1133">Transmembrane helix</keyword>
<proteinExistence type="inferred from homology"/>
<keyword evidence="10 22" id="KW-0732">Signal</keyword>
<protein>
    <recommendedName>
        <fullName evidence="3">non-specific serine/threonine protein kinase</fullName>
        <ecNumber evidence="3">2.7.11.1</ecNumber>
    </recommendedName>
</protein>
<dbReference type="GO" id="GO:0009791">
    <property type="term" value="P:post-embryonic development"/>
    <property type="evidence" value="ECO:0007669"/>
    <property type="project" value="UniProtKB-ARBA"/>
</dbReference>
<dbReference type="EMBL" id="JAUJYO010000018">
    <property type="protein sequence ID" value="KAK1291054.1"/>
    <property type="molecule type" value="Genomic_DNA"/>
</dbReference>
<dbReference type="FunFam" id="3.80.10.10:FF:000233">
    <property type="entry name" value="Leucine-rich repeat receptor-like protein kinase TDR"/>
    <property type="match status" value="1"/>
</dbReference>
<evidence type="ECO:0000256" key="3">
    <source>
        <dbReference type="ARBA" id="ARBA00012513"/>
    </source>
</evidence>
<keyword evidence="16 21" id="KW-0472">Membrane</keyword>
<evidence type="ECO:0000256" key="7">
    <source>
        <dbReference type="ARBA" id="ARBA00022614"/>
    </source>
</evidence>
<dbReference type="PANTHER" id="PTHR48056">
    <property type="entry name" value="LRR RECEPTOR-LIKE SERINE/THREONINE-PROTEIN KINASE-RELATED"/>
    <property type="match status" value="1"/>
</dbReference>
<evidence type="ECO:0000256" key="22">
    <source>
        <dbReference type="SAM" id="SignalP"/>
    </source>
</evidence>
<keyword evidence="12" id="KW-0547">Nucleotide-binding</keyword>
<gene>
    <name evidence="24" type="primary">HSL1</name>
    <name evidence="24" type="ORF">QJS10_CPB18g00998</name>
</gene>
<dbReference type="GO" id="GO:0004674">
    <property type="term" value="F:protein serine/threonine kinase activity"/>
    <property type="evidence" value="ECO:0007669"/>
    <property type="project" value="UniProtKB-KW"/>
</dbReference>
<evidence type="ECO:0000256" key="19">
    <source>
        <dbReference type="ARBA" id="ARBA00047899"/>
    </source>
</evidence>
<evidence type="ECO:0000256" key="16">
    <source>
        <dbReference type="ARBA" id="ARBA00023136"/>
    </source>
</evidence>
<dbReference type="InterPro" id="IPR003591">
    <property type="entry name" value="Leu-rich_rpt_typical-subtyp"/>
</dbReference>
<dbReference type="InterPro" id="IPR001245">
    <property type="entry name" value="Ser-Thr/Tyr_kinase_cat_dom"/>
</dbReference>
<organism evidence="24 25">
    <name type="scientific">Acorus calamus</name>
    <name type="common">Sweet flag</name>
    <dbReference type="NCBI Taxonomy" id="4465"/>
    <lineage>
        <taxon>Eukaryota</taxon>
        <taxon>Viridiplantae</taxon>
        <taxon>Streptophyta</taxon>
        <taxon>Embryophyta</taxon>
        <taxon>Tracheophyta</taxon>
        <taxon>Spermatophyta</taxon>
        <taxon>Magnoliopsida</taxon>
        <taxon>Liliopsida</taxon>
        <taxon>Acoraceae</taxon>
        <taxon>Acorus</taxon>
    </lineage>
</organism>
<evidence type="ECO:0000256" key="12">
    <source>
        <dbReference type="ARBA" id="ARBA00022741"/>
    </source>
</evidence>
<dbReference type="Gene3D" id="1.10.510.10">
    <property type="entry name" value="Transferase(Phosphotransferase) domain 1"/>
    <property type="match status" value="1"/>
</dbReference>
<keyword evidence="11" id="KW-0677">Repeat</keyword>
<keyword evidence="6" id="KW-0597">Phosphoprotein</keyword>
<dbReference type="SUPFAM" id="SSF56112">
    <property type="entry name" value="Protein kinase-like (PK-like)"/>
    <property type="match status" value="1"/>
</dbReference>